<feature type="transmembrane region" description="Helical" evidence="2">
    <location>
        <begin position="614"/>
        <end position="637"/>
    </location>
</feature>
<accession>A0A7S0Z6H8</accession>
<evidence type="ECO:0000256" key="2">
    <source>
        <dbReference type="SAM" id="Phobius"/>
    </source>
</evidence>
<feature type="region of interest" description="Disordered" evidence="1">
    <location>
        <begin position="772"/>
        <end position="810"/>
    </location>
</feature>
<feature type="region of interest" description="Disordered" evidence="1">
    <location>
        <begin position="686"/>
        <end position="757"/>
    </location>
</feature>
<feature type="transmembrane region" description="Helical" evidence="2">
    <location>
        <begin position="482"/>
        <end position="501"/>
    </location>
</feature>
<feature type="compositionally biased region" description="Low complexity" evidence="1">
    <location>
        <begin position="714"/>
        <end position="726"/>
    </location>
</feature>
<feature type="transmembrane region" description="Helical" evidence="2">
    <location>
        <begin position="879"/>
        <end position="898"/>
    </location>
</feature>
<dbReference type="EMBL" id="HBFO01004326">
    <property type="protein sequence ID" value="CAD8811891.1"/>
    <property type="molecule type" value="Transcribed_RNA"/>
</dbReference>
<dbReference type="PROSITE" id="PS51257">
    <property type="entry name" value="PROKAR_LIPOPROTEIN"/>
    <property type="match status" value="1"/>
</dbReference>
<sequence>MRPRASASRVTAESPVRGARSMYGIILVALACAFVANARAVRAQCVVNEFEWPFFLGHGEYYNESPSVATETTYFLGWDSYAHWDGGTQLATNYKYSSTAACLPPPPPAPSPPPPPPPAQAAFKAELQFSGYTKAEMESSVSSQTKLKNGIAAFLNVTPDEVTIDGFEQVTTRRRNLLATLVKVLFSVNAPTFAVATTLAQTMTTTSSNPAALLTTMKTYGMAKAAALTVTPPAGVLAPPPSPPPPPPSPPPECGNGVLVDGEDGCDQGWNEADLPSVWGCVDKCTQRDGWVCSGKVANGIEYGAFDANAAAAMCNCSNPAGTYALSYGVTQEEACAMVDVGAGLQFPTCLYPARCLANGAGCADGAEGVNCKFCQIGYYKSGEICAKCGDNTMMNIILAIVCISFFGVVGFKTADKLGNTSISIIKNMMNSLQFFSISLSVDMEWPRAIVQLGEWFKAFNFNIEFVAPECVAAGGISWATLFWTGTVVVPGGVSIFLYILDKYKLYVYDKTMRNIHSEVADDGETINYWIEKKSIFGTKYRAFRDTSGEKIVINLQKQYRSRAALKAFGVLCMTVMYLPVVRVSLQAFDCTETSEGFILTYDPKIFCTDSSHIIAQAAAAFFLGAVGIGLPFVVIYRVRKIRLQGKLDDAQTIDTYGALYDVYRRPDLTATDKLEIAVTAKKLAKQHSEAKEREEEAKESLEPSRTLEKSPTRLSRVASLARSSSKISTFSRDGSNFSRSKSIRSDDGEGGDEEVVVIDKETKEFIEEIEREEREAKEEDEAEAAAAAEAEAAQAENGNAAENTSNTRSLSRGVSARSFNIRKSFAVATFKRSASARARDAASKMPWRDRFALYYLSLEMFQKLGAVLGGSPSITESLAAYGLTFVFGFTGIFVAWAQPWRIMSLGFGKLRITNTLNRVESVAMILQALVTVMPVVFENYSTVITTFVMGVVFFLLSIRIFMFISERLGVKRDKRMDLVNKPEEAMTFYHDTLIKFAKYGSVVRMYSQKYDFGVQRRKVRARMESTRDAMLKRIKIMKADGTADEQSAALYKIANDMATIVNALTSNPVVEGDPVETRIALIEDALEHDLSTEEQRDATSERELHAEALNVTSVVHAYDKARYEVNVLLKMYAQSEMISEMALLGGADRIFAAEQAHCPVGFGSERLLQCEAEFTRQDAPYVDKVMAAIDQDDIDGTIGALSELDGVILKHFEWVNAQIDVFDNPGNYIDCSKVLASPWALDISKRALLAHVPYLQPTIELTARSWSTLFKEFGNLKYEEYFRAAIRRDVELRSGEQGQPPEELITAELNAIRDEFEDWCRQVVIKLGQATMNQRFSAVSEVIAANVAVLLAAARKNLVRKAKRESRALRNVGCFGR</sequence>
<feature type="compositionally biased region" description="Polar residues" evidence="1">
    <location>
        <begin position="727"/>
        <end position="741"/>
    </location>
</feature>
<name>A0A7S0Z6H8_9CHLO</name>
<feature type="region of interest" description="Disordered" evidence="1">
    <location>
        <begin position="234"/>
        <end position="258"/>
    </location>
</feature>
<protein>
    <submittedName>
        <fullName evidence="3">Uncharacterized protein</fullName>
    </submittedName>
</protein>
<keyword evidence="2" id="KW-0812">Transmembrane</keyword>
<feature type="compositionally biased region" description="Pro residues" evidence="1">
    <location>
        <begin position="238"/>
        <end position="253"/>
    </location>
</feature>
<feature type="transmembrane region" description="Helical" evidence="2">
    <location>
        <begin position="944"/>
        <end position="966"/>
    </location>
</feature>
<feature type="compositionally biased region" description="Low complexity" evidence="1">
    <location>
        <begin position="785"/>
        <end position="803"/>
    </location>
</feature>
<feature type="transmembrane region" description="Helical" evidence="2">
    <location>
        <begin position="564"/>
        <end position="581"/>
    </location>
</feature>
<feature type="transmembrane region" description="Helical" evidence="2">
    <location>
        <begin position="394"/>
        <end position="412"/>
    </location>
</feature>
<gene>
    <name evidence="3" type="ORF">OMED0930_LOCUS2985</name>
</gene>
<evidence type="ECO:0000256" key="1">
    <source>
        <dbReference type="SAM" id="MobiDB-lite"/>
    </source>
</evidence>
<keyword evidence="2" id="KW-0472">Membrane</keyword>
<proteinExistence type="predicted"/>
<evidence type="ECO:0000313" key="3">
    <source>
        <dbReference type="EMBL" id="CAD8811891.1"/>
    </source>
</evidence>
<organism evidence="3">
    <name type="scientific">Ostreococcus mediterraneus</name>
    <dbReference type="NCBI Taxonomy" id="1486918"/>
    <lineage>
        <taxon>Eukaryota</taxon>
        <taxon>Viridiplantae</taxon>
        <taxon>Chlorophyta</taxon>
        <taxon>Mamiellophyceae</taxon>
        <taxon>Mamiellales</taxon>
        <taxon>Bathycoccaceae</taxon>
        <taxon>Ostreococcus</taxon>
    </lineage>
</organism>
<reference evidence="3" key="1">
    <citation type="submission" date="2021-01" db="EMBL/GenBank/DDBJ databases">
        <authorList>
            <person name="Corre E."/>
            <person name="Pelletier E."/>
            <person name="Niang G."/>
            <person name="Scheremetjew M."/>
            <person name="Finn R."/>
            <person name="Kale V."/>
            <person name="Holt S."/>
            <person name="Cochrane G."/>
            <person name="Meng A."/>
            <person name="Brown T."/>
            <person name="Cohen L."/>
        </authorList>
    </citation>
    <scope>NUCLEOTIDE SEQUENCE</scope>
    <source>
        <strain evidence="3">Clade-D-RCC1621</strain>
    </source>
</reference>
<keyword evidence="2" id="KW-1133">Transmembrane helix</keyword>
<feature type="compositionally biased region" description="Basic and acidic residues" evidence="1">
    <location>
        <begin position="687"/>
        <end position="712"/>
    </location>
</feature>